<name>A0A857CEM8_9HYPH</name>
<dbReference type="SUPFAM" id="SSF50129">
    <property type="entry name" value="GroES-like"/>
    <property type="match status" value="1"/>
</dbReference>
<dbReference type="AlphaFoldDB" id="A0A857CEM8"/>
<comment type="cofactor">
    <cofactor evidence="1">
        <name>Zn(2+)</name>
        <dbReference type="ChEBI" id="CHEBI:29105"/>
    </cofactor>
</comment>
<organism evidence="6 7">
    <name type="scientific">Stappia indica</name>
    <dbReference type="NCBI Taxonomy" id="538381"/>
    <lineage>
        <taxon>Bacteria</taxon>
        <taxon>Pseudomonadati</taxon>
        <taxon>Pseudomonadota</taxon>
        <taxon>Alphaproteobacteria</taxon>
        <taxon>Hyphomicrobiales</taxon>
        <taxon>Stappiaceae</taxon>
        <taxon>Stappia</taxon>
    </lineage>
</organism>
<keyword evidence="5" id="KW-0560">Oxidoreductase</keyword>
<dbReference type="PANTHER" id="PTHR43350">
    <property type="entry name" value="NAD-DEPENDENT ALCOHOL DEHYDROGENASE"/>
    <property type="match status" value="1"/>
</dbReference>
<sequence length="343" mass="36605">MPNKFSCNAQALWTTGPETLELRLQEVRRPAEDEVLVRTLWSGVSLGTERLVFTGAVPESEWQRMRAPFQEGDFPFPVKYGYACVGEIVEGDPARTGETVFVLHPHQTRFAVSGSAAVPIPDGVPALRAILAANIETALNGLWDGGASPGDHVAVVGGGVVGLLVAYLAARLPGTRVTVVDTDPAKETCARALGAGFALPGEAPPDQDLVFHTSGHPSGLDTALSLAGREAKVVEMSWYGAKPVTAHLGGSFHSRRLTLRSSQVGSLPPDRQARWTYRRRMETALSLLRDPALDVLISPPISIEEAPVRLPEIFAGRVPVLAQPIRHGAENDVKNNGETAAAP</sequence>
<evidence type="ECO:0000256" key="5">
    <source>
        <dbReference type="ARBA" id="ARBA00023002"/>
    </source>
</evidence>
<gene>
    <name evidence="6" type="ORF">GH266_16495</name>
</gene>
<dbReference type="EMBL" id="CP046908">
    <property type="protein sequence ID" value="QGZ37464.1"/>
    <property type="molecule type" value="Genomic_DNA"/>
</dbReference>
<dbReference type="PANTHER" id="PTHR43350:SF19">
    <property type="entry name" value="D-GULOSIDE 3-DEHYDROGENASE"/>
    <property type="match status" value="1"/>
</dbReference>
<evidence type="ECO:0000313" key="6">
    <source>
        <dbReference type="EMBL" id="QGZ37464.1"/>
    </source>
</evidence>
<evidence type="ECO:0000256" key="2">
    <source>
        <dbReference type="ARBA" id="ARBA00008072"/>
    </source>
</evidence>
<dbReference type="GO" id="GO:0016491">
    <property type="term" value="F:oxidoreductase activity"/>
    <property type="evidence" value="ECO:0007669"/>
    <property type="project" value="UniProtKB-KW"/>
</dbReference>
<evidence type="ECO:0000256" key="1">
    <source>
        <dbReference type="ARBA" id="ARBA00001947"/>
    </source>
</evidence>
<dbReference type="InterPro" id="IPR011032">
    <property type="entry name" value="GroES-like_sf"/>
</dbReference>
<protein>
    <submittedName>
        <fullName evidence="6">FAD-dependent oxidoreductase</fullName>
    </submittedName>
</protein>
<dbReference type="KEGG" id="siw:GH266_16495"/>
<accession>A0A857CEM8</accession>
<keyword evidence="4" id="KW-0862">Zinc</keyword>
<dbReference type="InterPro" id="IPR036291">
    <property type="entry name" value="NAD(P)-bd_dom_sf"/>
</dbReference>
<dbReference type="SUPFAM" id="SSF51735">
    <property type="entry name" value="NAD(P)-binding Rossmann-fold domains"/>
    <property type="match status" value="1"/>
</dbReference>
<proteinExistence type="inferred from homology"/>
<reference evidence="6 7" key="1">
    <citation type="submission" date="2019-12" db="EMBL/GenBank/DDBJ databases">
        <title>The genome of Stappia indica PHM037.</title>
        <authorList>
            <person name="Kacar D."/>
            <person name="Galan B."/>
            <person name="Canedo L."/>
            <person name="Rodriguez P."/>
            <person name="de la Calle F."/>
            <person name="Garcia J.L."/>
        </authorList>
    </citation>
    <scope>NUCLEOTIDE SEQUENCE [LARGE SCALE GENOMIC DNA]</scope>
    <source>
        <strain evidence="6 7">PHM037</strain>
    </source>
</reference>
<comment type="similarity">
    <text evidence="2">Belongs to the zinc-containing alcohol dehydrogenase family.</text>
</comment>
<dbReference type="Gene3D" id="3.90.180.10">
    <property type="entry name" value="Medium-chain alcohol dehydrogenases, catalytic domain"/>
    <property type="match status" value="2"/>
</dbReference>
<evidence type="ECO:0000313" key="7">
    <source>
        <dbReference type="Proteomes" id="UP000435648"/>
    </source>
</evidence>
<dbReference type="CDD" id="cd08255">
    <property type="entry name" value="2-desacetyl-2-hydroxyethyl_bacteriochlorophyllide_like"/>
    <property type="match status" value="1"/>
</dbReference>
<evidence type="ECO:0000256" key="3">
    <source>
        <dbReference type="ARBA" id="ARBA00022723"/>
    </source>
</evidence>
<keyword evidence="3" id="KW-0479">Metal-binding</keyword>
<dbReference type="Proteomes" id="UP000435648">
    <property type="component" value="Chromosome"/>
</dbReference>
<dbReference type="GO" id="GO:0046872">
    <property type="term" value="F:metal ion binding"/>
    <property type="evidence" value="ECO:0007669"/>
    <property type="project" value="UniProtKB-KW"/>
</dbReference>
<evidence type="ECO:0000256" key="4">
    <source>
        <dbReference type="ARBA" id="ARBA00022833"/>
    </source>
</evidence>
<dbReference type="Gene3D" id="3.40.50.720">
    <property type="entry name" value="NAD(P)-binding Rossmann-like Domain"/>
    <property type="match status" value="1"/>
</dbReference>